<comment type="caution">
    <text evidence="1">The sequence shown here is derived from an EMBL/GenBank/DDBJ whole genome shotgun (WGS) entry which is preliminary data.</text>
</comment>
<gene>
    <name evidence="1" type="ORF">M9H77_35994</name>
</gene>
<accession>A0ACB9ZRJ1</accession>
<keyword evidence="2" id="KW-1185">Reference proteome</keyword>
<dbReference type="Proteomes" id="UP001060085">
    <property type="component" value="Linkage Group LG08"/>
</dbReference>
<protein>
    <submittedName>
        <fullName evidence="1">Uncharacterized protein</fullName>
    </submittedName>
</protein>
<organism evidence="1 2">
    <name type="scientific">Catharanthus roseus</name>
    <name type="common">Madagascar periwinkle</name>
    <name type="synonym">Vinca rosea</name>
    <dbReference type="NCBI Taxonomy" id="4058"/>
    <lineage>
        <taxon>Eukaryota</taxon>
        <taxon>Viridiplantae</taxon>
        <taxon>Streptophyta</taxon>
        <taxon>Embryophyta</taxon>
        <taxon>Tracheophyta</taxon>
        <taxon>Spermatophyta</taxon>
        <taxon>Magnoliopsida</taxon>
        <taxon>eudicotyledons</taxon>
        <taxon>Gunneridae</taxon>
        <taxon>Pentapetalae</taxon>
        <taxon>asterids</taxon>
        <taxon>lamiids</taxon>
        <taxon>Gentianales</taxon>
        <taxon>Apocynaceae</taxon>
        <taxon>Rauvolfioideae</taxon>
        <taxon>Vinceae</taxon>
        <taxon>Catharanthinae</taxon>
        <taxon>Catharanthus</taxon>
    </lineage>
</organism>
<sequence>MKESSREISSPLNSLSSKEKFKAQNMENEGSLCYKLYKTFLNFLTTTCGTKLNHGTKAKEEGMGKELNLGYEDSSISLSFNHFLLCHELTFKELKIAKRRKIKELDDGFAQEMMAIIEEAMKIEPIEQDSSAHIEFLGKTGRTVDIGPFRLNYGWMSLKKIKSYSRQDPWEIYIKCWFH</sequence>
<name>A0ACB9ZRJ1_CATRO</name>
<dbReference type="EMBL" id="CM044708">
    <property type="protein sequence ID" value="KAI5649989.1"/>
    <property type="molecule type" value="Genomic_DNA"/>
</dbReference>
<proteinExistence type="predicted"/>
<evidence type="ECO:0000313" key="2">
    <source>
        <dbReference type="Proteomes" id="UP001060085"/>
    </source>
</evidence>
<reference evidence="2" key="1">
    <citation type="journal article" date="2023" name="Nat. Plants">
        <title>Single-cell RNA sequencing provides a high-resolution roadmap for understanding the multicellular compartmentation of specialized metabolism.</title>
        <authorList>
            <person name="Sun S."/>
            <person name="Shen X."/>
            <person name="Li Y."/>
            <person name="Li Y."/>
            <person name="Wang S."/>
            <person name="Li R."/>
            <person name="Zhang H."/>
            <person name="Shen G."/>
            <person name="Guo B."/>
            <person name="Wei J."/>
            <person name="Xu J."/>
            <person name="St-Pierre B."/>
            <person name="Chen S."/>
            <person name="Sun C."/>
        </authorList>
    </citation>
    <scope>NUCLEOTIDE SEQUENCE [LARGE SCALE GENOMIC DNA]</scope>
</reference>
<evidence type="ECO:0000313" key="1">
    <source>
        <dbReference type="EMBL" id="KAI5649989.1"/>
    </source>
</evidence>